<keyword evidence="4" id="KW-0805">Transcription regulation</keyword>
<feature type="region of interest" description="Disordered" evidence="9">
    <location>
        <begin position="137"/>
        <end position="159"/>
    </location>
</feature>
<dbReference type="GO" id="GO:0000976">
    <property type="term" value="F:transcription cis-regulatory region binding"/>
    <property type="evidence" value="ECO:0007669"/>
    <property type="project" value="TreeGrafter"/>
</dbReference>
<evidence type="ECO:0000259" key="10">
    <source>
        <dbReference type="PROSITE" id="PS50048"/>
    </source>
</evidence>
<evidence type="ECO:0000313" key="11">
    <source>
        <dbReference type="EMBL" id="KIW69083.1"/>
    </source>
</evidence>
<dbReference type="InterPro" id="IPR007219">
    <property type="entry name" value="XnlR_reg_dom"/>
</dbReference>
<dbReference type="Proteomes" id="UP000054266">
    <property type="component" value="Unassembled WGS sequence"/>
</dbReference>
<proteinExistence type="predicted"/>
<dbReference type="PANTHER" id="PTHR31845:SF21">
    <property type="entry name" value="REGULATORY PROTEIN LEU3"/>
    <property type="match status" value="1"/>
</dbReference>
<evidence type="ECO:0000256" key="9">
    <source>
        <dbReference type="SAM" id="MobiDB-lite"/>
    </source>
</evidence>
<dbReference type="PROSITE" id="PS50048">
    <property type="entry name" value="ZN2_CY6_FUNGAL_2"/>
    <property type="match status" value="1"/>
</dbReference>
<evidence type="ECO:0000256" key="3">
    <source>
        <dbReference type="ARBA" id="ARBA00022833"/>
    </source>
</evidence>
<feature type="coiled-coil region" evidence="8">
    <location>
        <begin position="82"/>
        <end position="109"/>
    </location>
</feature>
<dbReference type="InterPro" id="IPR051089">
    <property type="entry name" value="prtT"/>
</dbReference>
<evidence type="ECO:0000256" key="1">
    <source>
        <dbReference type="ARBA" id="ARBA00004123"/>
    </source>
</evidence>
<feature type="compositionally biased region" description="Polar residues" evidence="9">
    <location>
        <begin position="137"/>
        <end position="152"/>
    </location>
</feature>
<dbReference type="STRING" id="5601.A0A0D2FLW5"/>
<keyword evidence="8" id="KW-0175">Coiled coil</keyword>
<evidence type="ECO:0000256" key="5">
    <source>
        <dbReference type="ARBA" id="ARBA00023125"/>
    </source>
</evidence>
<evidence type="ECO:0000256" key="6">
    <source>
        <dbReference type="ARBA" id="ARBA00023163"/>
    </source>
</evidence>
<dbReference type="AlphaFoldDB" id="A0A0D2FLW5"/>
<dbReference type="EMBL" id="KN846958">
    <property type="protein sequence ID" value="KIW69084.1"/>
    <property type="molecule type" value="Genomic_DNA"/>
</dbReference>
<evidence type="ECO:0000256" key="2">
    <source>
        <dbReference type="ARBA" id="ARBA00022723"/>
    </source>
</evidence>
<keyword evidence="6" id="KW-0804">Transcription</keyword>
<evidence type="ECO:0000256" key="8">
    <source>
        <dbReference type="SAM" id="Coils"/>
    </source>
</evidence>
<accession>A0A0D2FLW5</accession>
<dbReference type="Gene3D" id="4.10.240.10">
    <property type="entry name" value="Zn(2)-C6 fungal-type DNA-binding domain"/>
    <property type="match status" value="1"/>
</dbReference>
<gene>
    <name evidence="11" type="ORF">PV04_04981</name>
</gene>
<dbReference type="Pfam" id="PF04082">
    <property type="entry name" value="Fungal_trans"/>
    <property type="match status" value="1"/>
</dbReference>
<dbReference type="InterPro" id="IPR001138">
    <property type="entry name" value="Zn2Cys6_DnaBD"/>
</dbReference>
<dbReference type="FunFam" id="4.10.240.10:FF:000003">
    <property type="entry name" value="C6 transcription factor (Leu3)"/>
    <property type="match status" value="1"/>
</dbReference>
<dbReference type="SMART" id="SM00066">
    <property type="entry name" value="GAL4"/>
    <property type="match status" value="1"/>
</dbReference>
<comment type="subcellular location">
    <subcellularLocation>
        <location evidence="1">Nucleus</location>
    </subcellularLocation>
</comment>
<dbReference type="EMBL" id="KN846958">
    <property type="protein sequence ID" value="KIW69083.1"/>
    <property type="molecule type" value="Genomic_DNA"/>
</dbReference>
<keyword evidence="12" id="KW-1185">Reference proteome</keyword>
<evidence type="ECO:0000256" key="7">
    <source>
        <dbReference type="ARBA" id="ARBA00023242"/>
    </source>
</evidence>
<dbReference type="SUPFAM" id="SSF57701">
    <property type="entry name" value="Zn2/Cys6 DNA-binding domain"/>
    <property type="match status" value="1"/>
</dbReference>
<organism evidence="11 12">
    <name type="scientific">Phialophora macrospora</name>
    <dbReference type="NCBI Taxonomy" id="1851006"/>
    <lineage>
        <taxon>Eukaryota</taxon>
        <taxon>Fungi</taxon>
        <taxon>Dikarya</taxon>
        <taxon>Ascomycota</taxon>
        <taxon>Pezizomycotina</taxon>
        <taxon>Eurotiomycetes</taxon>
        <taxon>Chaetothyriomycetidae</taxon>
        <taxon>Chaetothyriales</taxon>
        <taxon>Herpotrichiellaceae</taxon>
        <taxon>Phialophora</taxon>
    </lineage>
</organism>
<dbReference type="GO" id="GO:0001216">
    <property type="term" value="F:DNA-binding transcription activator activity"/>
    <property type="evidence" value="ECO:0007669"/>
    <property type="project" value="UniProtKB-ARBA"/>
</dbReference>
<evidence type="ECO:0000313" key="12">
    <source>
        <dbReference type="Proteomes" id="UP000054266"/>
    </source>
</evidence>
<keyword evidence="7" id="KW-0539">Nucleus</keyword>
<keyword evidence="5" id="KW-0238">DNA-binding</keyword>
<dbReference type="CDD" id="cd12148">
    <property type="entry name" value="fungal_TF_MHR"/>
    <property type="match status" value="1"/>
</dbReference>
<protein>
    <recommendedName>
        <fullName evidence="10">Zn(2)-C6 fungal-type domain-containing protein</fullName>
    </recommendedName>
</protein>
<keyword evidence="2" id="KW-0479">Metal-binding</keyword>
<dbReference type="PANTHER" id="PTHR31845">
    <property type="entry name" value="FINGER DOMAIN PROTEIN, PUTATIVE-RELATED"/>
    <property type="match status" value="1"/>
</dbReference>
<reference evidence="11 12" key="1">
    <citation type="submission" date="2015-01" db="EMBL/GenBank/DDBJ databases">
        <title>The Genome Sequence of Capronia semiimmersa CBS27337.</title>
        <authorList>
            <consortium name="The Broad Institute Genomics Platform"/>
            <person name="Cuomo C."/>
            <person name="de Hoog S."/>
            <person name="Gorbushina A."/>
            <person name="Stielow B."/>
            <person name="Teixiera M."/>
            <person name="Abouelleil A."/>
            <person name="Chapman S.B."/>
            <person name="Priest M."/>
            <person name="Young S.K."/>
            <person name="Wortman J."/>
            <person name="Nusbaum C."/>
            <person name="Birren B."/>
        </authorList>
    </citation>
    <scope>NUCLEOTIDE SEQUENCE [LARGE SCALE GENOMIC DNA]</scope>
    <source>
        <strain evidence="11 12">CBS 27337</strain>
    </source>
</reference>
<dbReference type="GO" id="GO:0008270">
    <property type="term" value="F:zinc ion binding"/>
    <property type="evidence" value="ECO:0007669"/>
    <property type="project" value="InterPro"/>
</dbReference>
<feature type="region of interest" description="Disordered" evidence="9">
    <location>
        <begin position="1"/>
        <end position="38"/>
    </location>
</feature>
<dbReference type="PROSITE" id="PS00463">
    <property type="entry name" value="ZN2_CY6_FUNGAL_1"/>
    <property type="match status" value="1"/>
</dbReference>
<dbReference type="HOGENOM" id="CLU_011455_4_1_1"/>
<dbReference type="Pfam" id="PF00172">
    <property type="entry name" value="Zn_clus"/>
    <property type="match status" value="1"/>
</dbReference>
<dbReference type="GO" id="GO:0006351">
    <property type="term" value="P:DNA-templated transcription"/>
    <property type="evidence" value="ECO:0007669"/>
    <property type="project" value="InterPro"/>
</dbReference>
<dbReference type="SMART" id="SM00906">
    <property type="entry name" value="Fungal_trans"/>
    <property type="match status" value="1"/>
</dbReference>
<sequence>MSEPSELEAQLVRSSPVEPSTLTNETDTDVPAKQHPKHRACNECRQQKLKCNLVNAEDPDSGVCSRCNKLGLVCRIDESFKRTRKRRRSQDLEREIEELKHRLSTYTSMDSSQWTLTASTSPRGSAMPRLLSRGSIPVSQLQTGNPGPSATTVPGGISPETSEVSVLGVTTVPESMSPSAGRSPVVHTAIAQTLGNIELQSQEIDELFQIYFSTYHPFLPFLNPAKSPNRCGNESPILFWMIIAVAARRLSTNPTLLTRLARSVPELIWKGAQALPHTLGLIQGLVLACAWPFPTSSSTTDPSYMYAGLMVQAALQMGLHRPSNPDDFTKYHSRLSPEQVKERRDTWIACNVVAQYVSLGTGLSTPAQLRDPSLIPPPQLQDTHDRALFFMLECAAALGQISATLAYDPATSSASFSSSASAASSAALSHELATLEVKMNPSSSYTLLYLLSAKFCLATFSLFDNPISSTYIHRIATLYSTACAVIEHIQTSSNESLSTNLLDNLPFFFYQVFLCASCVLLKVLKNDYFSSIFDTASGTRLLNSAISALRKMSVANNDLPGRLNDVLAYLWTHPRPSLVSGPGLGGLQLKVRTRMSMSIVYDCLWTWREQFQREQDGHDATRPQNETTDYVDGNFGIDPQLSAEELANLFQYDMGGDWFL</sequence>
<keyword evidence="3" id="KW-0862">Zinc</keyword>
<feature type="domain" description="Zn(2)-C6 fungal-type" evidence="10">
    <location>
        <begin position="40"/>
        <end position="76"/>
    </location>
</feature>
<evidence type="ECO:0000256" key="4">
    <source>
        <dbReference type="ARBA" id="ARBA00023015"/>
    </source>
</evidence>
<dbReference type="InterPro" id="IPR036864">
    <property type="entry name" value="Zn2-C6_fun-type_DNA-bd_sf"/>
</dbReference>
<dbReference type="GO" id="GO:0000981">
    <property type="term" value="F:DNA-binding transcription factor activity, RNA polymerase II-specific"/>
    <property type="evidence" value="ECO:0007669"/>
    <property type="project" value="InterPro"/>
</dbReference>
<dbReference type="GO" id="GO:0005634">
    <property type="term" value="C:nucleus"/>
    <property type="evidence" value="ECO:0007669"/>
    <property type="project" value="UniProtKB-SubCell"/>
</dbReference>
<dbReference type="CDD" id="cd00067">
    <property type="entry name" value="GAL4"/>
    <property type="match status" value="1"/>
</dbReference>
<name>A0A0D2FLW5_9EURO</name>